<sequence>MSNFLPRCYNLDHRKDGRDFQVVSVLSFLHCQKFHCIRAARPNSTNRYTLSPNASSKTPN</sequence>
<dbReference type="HOGENOM" id="CLU_2943303_0_0_1"/>
<gene>
    <name evidence="1" type="ORF">M422DRAFT_36184</name>
</gene>
<reference evidence="1 2" key="1">
    <citation type="submission" date="2014-06" db="EMBL/GenBank/DDBJ databases">
        <title>Evolutionary Origins and Diversification of the Mycorrhizal Mutualists.</title>
        <authorList>
            <consortium name="DOE Joint Genome Institute"/>
            <consortium name="Mycorrhizal Genomics Consortium"/>
            <person name="Kohler A."/>
            <person name="Kuo A."/>
            <person name="Nagy L.G."/>
            <person name="Floudas D."/>
            <person name="Copeland A."/>
            <person name="Barry K.W."/>
            <person name="Cichocki N."/>
            <person name="Veneault-Fourrey C."/>
            <person name="LaButti K."/>
            <person name="Lindquist E.A."/>
            <person name="Lipzen A."/>
            <person name="Lundell T."/>
            <person name="Morin E."/>
            <person name="Murat C."/>
            <person name="Riley R."/>
            <person name="Ohm R."/>
            <person name="Sun H."/>
            <person name="Tunlid A."/>
            <person name="Henrissat B."/>
            <person name="Grigoriev I.V."/>
            <person name="Hibbett D.S."/>
            <person name="Martin F."/>
        </authorList>
    </citation>
    <scope>NUCLEOTIDE SEQUENCE [LARGE SCALE GENOMIC DNA]</scope>
    <source>
        <strain evidence="1 2">SS14</strain>
    </source>
</reference>
<dbReference type="AlphaFoldDB" id="A0A0C9TNI8"/>
<keyword evidence="2" id="KW-1185">Reference proteome</keyword>
<proteinExistence type="predicted"/>
<dbReference type="EMBL" id="KN837240">
    <property type="protein sequence ID" value="KIJ31588.1"/>
    <property type="molecule type" value="Genomic_DNA"/>
</dbReference>
<organism evidence="1 2">
    <name type="scientific">Sphaerobolus stellatus (strain SS14)</name>
    <dbReference type="NCBI Taxonomy" id="990650"/>
    <lineage>
        <taxon>Eukaryota</taxon>
        <taxon>Fungi</taxon>
        <taxon>Dikarya</taxon>
        <taxon>Basidiomycota</taxon>
        <taxon>Agaricomycotina</taxon>
        <taxon>Agaricomycetes</taxon>
        <taxon>Phallomycetidae</taxon>
        <taxon>Geastrales</taxon>
        <taxon>Sphaerobolaceae</taxon>
        <taxon>Sphaerobolus</taxon>
    </lineage>
</organism>
<name>A0A0C9TNI8_SPHS4</name>
<protein>
    <submittedName>
        <fullName evidence="1">Uncharacterized protein</fullName>
    </submittedName>
</protein>
<accession>A0A0C9TNI8</accession>
<evidence type="ECO:0000313" key="1">
    <source>
        <dbReference type="EMBL" id="KIJ31588.1"/>
    </source>
</evidence>
<evidence type="ECO:0000313" key="2">
    <source>
        <dbReference type="Proteomes" id="UP000054279"/>
    </source>
</evidence>
<dbReference type="Proteomes" id="UP000054279">
    <property type="component" value="Unassembled WGS sequence"/>
</dbReference>